<dbReference type="RefSeq" id="WP_093041631.1">
    <property type="nucleotide sequence ID" value="NZ_FNQR01000001.1"/>
</dbReference>
<dbReference type="OrthoDB" id="2476454at2"/>
<dbReference type="EMBL" id="FNQR01000001">
    <property type="protein sequence ID" value="SDZ83447.1"/>
    <property type="molecule type" value="Genomic_DNA"/>
</dbReference>
<organism evidence="2 3">
    <name type="scientific">Thalassobacillus cyri</name>
    <dbReference type="NCBI Taxonomy" id="571932"/>
    <lineage>
        <taxon>Bacteria</taxon>
        <taxon>Bacillati</taxon>
        <taxon>Bacillota</taxon>
        <taxon>Bacilli</taxon>
        <taxon>Bacillales</taxon>
        <taxon>Bacillaceae</taxon>
        <taxon>Thalassobacillus</taxon>
    </lineage>
</organism>
<dbReference type="AlphaFoldDB" id="A0A1H3W8P7"/>
<accession>A0A1H3W8P7</accession>
<evidence type="ECO:0000313" key="2">
    <source>
        <dbReference type="EMBL" id="SDZ83447.1"/>
    </source>
</evidence>
<sequence length="61" mass="6583">MEKNQTTTGTDGGQGRKENSKSMMEPGYSGTDPNKVKQEIQQDVSKGIGSMTSREAGSMRD</sequence>
<protein>
    <submittedName>
        <fullName evidence="2">Uncharacterized protein</fullName>
    </submittedName>
</protein>
<reference evidence="2 3" key="1">
    <citation type="submission" date="2016-10" db="EMBL/GenBank/DDBJ databases">
        <authorList>
            <person name="de Groot N.N."/>
        </authorList>
    </citation>
    <scope>NUCLEOTIDE SEQUENCE [LARGE SCALE GENOMIC DNA]</scope>
    <source>
        <strain evidence="2 3">CCM7597</strain>
    </source>
</reference>
<name>A0A1H3W8P7_9BACI</name>
<gene>
    <name evidence="2" type="ORF">SAMN05421743_101361</name>
</gene>
<feature type="region of interest" description="Disordered" evidence="1">
    <location>
        <begin position="1"/>
        <end position="61"/>
    </location>
</feature>
<evidence type="ECO:0000313" key="3">
    <source>
        <dbReference type="Proteomes" id="UP000198584"/>
    </source>
</evidence>
<evidence type="ECO:0000256" key="1">
    <source>
        <dbReference type="SAM" id="MobiDB-lite"/>
    </source>
</evidence>
<dbReference type="STRING" id="571932.SAMN05421743_101361"/>
<proteinExistence type="predicted"/>
<keyword evidence="3" id="KW-1185">Reference proteome</keyword>
<dbReference type="Proteomes" id="UP000198584">
    <property type="component" value="Unassembled WGS sequence"/>
</dbReference>
<feature type="compositionally biased region" description="Polar residues" evidence="1">
    <location>
        <begin position="41"/>
        <end position="55"/>
    </location>
</feature>